<evidence type="ECO:0000313" key="4">
    <source>
        <dbReference type="Proteomes" id="UP000272025"/>
    </source>
</evidence>
<dbReference type="InterPro" id="IPR018750">
    <property type="entry name" value="DUF2306_membrane"/>
</dbReference>
<keyword evidence="2" id="KW-0812">Transmembrane</keyword>
<evidence type="ECO:0008006" key="5">
    <source>
        <dbReference type="Google" id="ProtNLM"/>
    </source>
</evidence>
<dbReference type="AlphaFoldDB" id="A0A3N2PLL6"/>
<dbReference type="Proteomes" id="UP000272025">
    <property type="component" value="Unassembled WGS sequence"/>
</dbReference>
<keyword evidence="2" id="KW-0472">Membrane</keyword>
<dbReference type="OrthoDB" id="193478at2759"/>
<organism evidence="3 4">
    <name type="scientific">Sodiomyces alkalinus (strain CBS 110278 / VKM F-3762 / F11)</name>
    <name type="common">Alkaliphilic filamentous fungus</name>
    <dbReference type="NCBI Taxonomy" id="1314773"/>
    <lineage>
        <taxon>Eukaryota</taxon>
        <taxon>Fungi</taxon>
        <taxon>Dikarya</taxon>
        <taxon>Ascomycota</taxon>
        <taxon>Pezizomycotina</taxon>
        <taxon>Sordariomycetes</taxon>
        <taxon>Hypocreomycetidae</taxon>
        <taxon>Glomerellales</taxon>
        <taxon>Plectosphaerellaceae</taxon>
        <taxon>Sodiomyces</taxon>
    </lineage>
</organism>
<feature type="region of interest" description="Disordered" evidence="1">
    <location>
        <begin position="319"/>
        <end position="360"/>
    </location>
</feature>
<feature type="transmembrane region" description="Helical" evidence="2">
    <location>
        <begin position="21"/>
        <end position="40"/>
    </location>
</feature>
<protein>
    <recommendedName>
        <fullName evidence="5">Microtubule associated protein</fullName>
    </recommendedName>
</protein>
<feature type="transmembrane region" description="Helical" evidence="2">
    <location>
        <begin position="140"/>
        <end position="160"/>
    </location>
</feature>
<evidence type="ECO:0000256" key="2">
    <source>
        <dbReference type="SAM" id="Phobius"/>
    </source>
</evidence>
<feature type="transmembrane region" description="Helical" evidence="2">
    <location>
        <begin position="110"/>
        <end position="128"/>
    </location>
</feature>
<keyword evidence="2" id="KW-1133">Transmembrane helix</keyword>
<name>A0A3N2PLL6_SODAK</name>
<dbReference type="EMBL" id="ML119061">
    <property type="protein sequence ID" value="ROT35294.1"/>
    <property type="molecule type" value="Genomic_DNA"/>
</dbReference>
<gene>
    <name evidence="3" type="ORF">SODALDRAFT_337340</name>
</gene>
<evidence type="ECO:0000256" key="1">
    <source>
        <dbReference type="SAM" id="MobiDB-lite"/>
    </source>
</evidence>
<sequence>MSSAVARFSRKVYNPIGFKRGYNFFLWFITCGALLGFSLARMPVLNFSGYCDAMQANSIPGECYWFQPGRIGRVGIILHLGTILPAGILVVLQFTPYIRHKLILLHRINGYVVILLAVVSMVGVLMMTRRTFGGGLSFQITSGLSTLMFLFSMLIAYINIKRLQIEQHRAWMIRAWVYAGFIITMRILSMIAGPISLNGDDPTYQVSQPCYIIDFMKGGNRDWVLSLYPACADFYSGVDPELHVAVMANLDGESLSQIAAGFTTVYSGVSWFALAIHAILAELYLHLTPKEHERLRCVSYQRQLEAGFKNPGNAGLTVQRLGDADPWLPPHERPGAASNEKPQEQSSPVPSSGASYPDRI</sequence>
<feature type="transmembrane region" description="Helical" evidence="2">
    <location>
        <begin position="76"/>
        <end position="98"/>
    </location>
</feature>
<feature type="transmembrane region" description="Helical" evidence="2">
    <location>
        <begin position="172"/>
        <end position="192"/>
    </location>
</feature>
<dbReference type="RefSeq" id="XP_028463100.1">
    <property type="nucleotide sequence ID" value="XM_028612672.1"/>
</dbReference>
<keyword evidence="4" id="KW-1185">Reference proteome</keyword>
<feature type="compositionally biased region" description="Polar residues" evidence="1">
    <location>
        <begin position="344"/>
        <end position="354"/>
    </location>
</feature>
<feature type="transmembrane region" description="Helical" evidence="2">
    <location>
        <begin position="265"/>
        <end position="285"/>
    </location>
</feature>
<accession>A0A3N2PLL6</accession>
<dbReference type="GeneID" id="39581150"/>
<proteinExistence type="predicted"/>
<dbReference type="STRING" id="1314773.A0A3N2PLL6"/>
<dbReference type="Pfam" id="PF10067">
    <property type="entry name" value="DUF2306"/>
    <property type="match status" value="1"/>
</dbReference>
<reference evidence="3 4" key="1">
    <citation type="journal article" date="2018" name="Mol. Ecol.">
        <title>The obligate alkalophilic soda-lake fungus Sodiomyces alkalinus has shifted to a protein diet.</title>
        <authorList>
            <person name="Grum-Grzhimaylo A.A."/>
            <person name="Falkoski D.L."/>
            <person name="van den Heuvel J."/>
            <person name="Valero-Jimenez C.A."/>
            <person name="Min B."/>
            <person name="Choi I.G."/>
            <person name="Lipzen A."/>
            <person name="Daum C.G."/>
            <person name="Aanen D.K."/>
            <person name="Tsang A."/>
            <person name="Henrissat B."/>
            <person name="Bilanenko E.N."/>
            <person name="de Vries R.P."/>
            <person name="van Kan J.A.L."/>
            <person name="Grigoriev I.V."/>
            <person name="Debets A.J.M."/>
        </authorList>
    </citation>
    <scope>NUCLEOTIDE SEQUENCE [LARGE SCALE GENOMIC DNA]</scope>
    <source>
        <strain evidence="3 4">F11</strain>
    </source>
</reference>
<evidence type="ECO:0000313" key="3">
    <source>
        <dbReference type="EMBL" id="ROT35294.1"/>
    </source>
</evidence>